<dbReference type="AlphaFoldDB" id="A0A0F9NXU2"/>
<feature type="region of interest" description="Disordered" evidence="1">
    <location>
        <begin position="1"/>
        <end position="25"/>
    </location>
</feature>
<organism evidence="2">
    <name type="scientific">marine sediment metagenome</name>
    <dbReference type="NCBI Taxonomy" id="412755"/>
    <lineage>
        <taxon>unclassified sequences</taxon>
        <taxon>metagenomes</taxon>
        <taxon>ecological metagenomes</taxon>
    </lineage>
</organism>
<sequence>MIRYERSRPSTSQRMYRSTGKDLPLEPYGRNEDAYYLLAGRIDQAFPQGGTLSEIYEEVGRPLHLSQEEMSHLVKSAKREGYLE</sequence>
<gene>
    <name evidence="2" type="ORF">LCGC14_0971120</name>
</gene>
<protein>
    <submittedName>
        <fullName evidence="2">Uncharacterized protein</fullName>
    </submittedName>
</protein>
<reference evidence="2" key="1">
    <citation type="journal article" date="2015" name="Nature">
        <title>Complex archaea that bridge the gap between prokaryotes and eukaryotes.</title>
        <authorList>
            <person name="Spang A."/>
            <person name="Saw J.H."/>
            <person name="Jorgensen S.L."/>
            <person name="Zaremba-Niedzwiedzka K."/>
            <person name="Martijn J."/>
            <person name="Lind A.E."/>
            <person name="van Eijk R."/>
            <person name="Schleper C."/>
            <person name="Guy L."/>
            <person name="Ettema T.J."/>
        </authorList>
    </citation>
    <scope>NUCLEOTIDE SEQUENCE</scope>
</reference>
<dbReference type="EMBL" id="LAZR01003570">
    <property type="protein sequence ID" value="KKN16907.1"/>
    <property type="molecule type" value="Genomic_DNA"/>
</dbReference>
<evidence type="ECO:0000256" key="1">
    <source>
        <dbReference type="SAM" id="MobiDB-lite"/>
    </source>
</evidence>
<proteinExistence type="predicted"/>
<comment type="caution">
    <text evidence="2">The sequence shown here is derived from an EMBL/GenBank/DDBJ whole genome shotgun (WGS) entry which is preliminary data.</text>
</comment>
<name>A0A0F9NXU2_9ZZZZ</name>
<evidence type="ECO:0000313" key="2">
    <source>
        <dbReference type="EMBL" id="KKN16907.1"/>
    </source>
</evidence>
<accession>A0A0F9NXU2</accession>